<evidence type="ECO:0000313" key="2">
    <source>
        <dbReference type="Proteomes" id="UP001565471"/>
    </source>
</evidence>
<accession>A0ABV4EQD7</accession>
<name>A0ABV4EQD7_BRAEL</name>
<keyword evidence="2" id="KW-1185">Reference proteome</keyword>
<comment type="caution">
    <text evidence="1">The sequence shown here is derived from an EMBL/GenBank/DDBJ whole genome shotgun (WGS) entry which is preliminary data.</text>
</comment>
<sequence>MELSEASLLSKTPDTSAAAVKCKLYGASPTFAGRARFGDHSGRSSLIVWANCETMPCDGETAQDLLIIIDGPTEVGFRSSLAPV</sequence>
<evidence type="ECO:0000313" key="1">
    <source>
        <dbReference type="EMBL" id="MEY9313351.1"/>
    </source>
</evidence>
<gene>
    <name evidence="1" type="ORF">ABIF29_000150</name>
</gene>
<proteinExistence type="predicted"/>
<reference evidence="1 2" key="1">
    <citation type="submission" date="2024-07" db="EMBL/GenBank/DDBJ databases">
        <title>Genomic Encyclopedia of Type Strains, Phase V (KMG-V): Genome sequencing to study the core and pangenomes of soil and plant-associated prokaryotes.</title>
        <authorList>
            <person name="Whitman W."/>
        </authorList>
    </citation>
    <scope>NUCLEOTIDE SEQUENCE [LARGE SCALE GENOMIC DNA]</scope>
    <source>
        <strain evidence="1 2">USDA 415</strain>
    </source>
</reference>
<dbReference type="EMBL" id="JBGBZA010000001">
    <property type="protein sequence ID" value="MEY9313351.1"/>
    <property type="molecule type" value="Genomic_DNA"/>
</dbReference>
<dbReference type="Proteomes" id="UP001565471">
    <property type="component" value="Unassembled WGS sequence"/>
</dbReference>
<protein>
    <submittedName>
        <fullName evidence="1">Uncharacterized protein</fullName>
    </submittedName>
</protein>
<organism evidence="1 2">
    <name type="scientific">Bradyrhizobium elkanii</name>
    <dbReference type="NCBI Taxonomy" id="29448"/>
    <lineage>
        <taxon>Bacteria</taxon>
        <taxon>Pseudomonadati</taxon>
        <taxon>Pseudomonadota</taxon>
        <taxon>Alphaproteobacteria</taxon>
        <taxon>Hyphomicrobiales</taxon>
        <taxon>Nitrobacteraceae</taxon>
        <taxon>Bradyrhizobium</taxon>
    </lineage>
</organism>